<comment type="caution">
    <text evidence="2">The sequence shown here is derived from an EMBL/GenBank/DDBJ whole genome shotgun (WGS) entry which is preliminary data.</text>
</comment>
<dbReference type="PRINTS" id="PR01217">
    <property type="entry name" value="PRICHEXTENSN"/>
</dbReference>
<evidence type="ECO:0000313" key="2">
    <source>
        <dbReference type="EMBL" id="MEE6310041.1"/>
    </source>
</evidence>
<sequence>MSSTASVPAQPSPSETPPLPDTTPPLPDRTPPETAPVPESPSTPPAAAEPTPSPPPPAPPVSAPESESAKPEPTKPNPDNSAHPTKVRIDTPGASIEIEADEPLAEVVATALRLFHEAGGWPQVNSRSAGFAQAERRETHPVQPSSMPYGPGSYPVQMP</sequence>
<protein>
    <submittedName>
        <fullName evidence="2">Uncharacterized protein</fullName>
    </submittedName>
</protein>
<evidence type="ECO:0000256" key="1">
    <source>
        <dbReference type="SAM" id="MobiDB-lite"/>
    </source>
</evidence>
<dbReference type="EMBL" id="JAZGQL010000020">
    <property type="protein sequence ID" value="MEE6310041.1"/>
    <property type="molecule type" value="Genomic_DNA"/>
</dbReference>
<name>A0ABU7SJA9_9ACTN</name>
<dbReference type="RefSeq" id="WP_331210261.1">
    <property type="nucleotide sequence ID" value="NZ_JAZGQL010000020.1"/>
</dbReference>
<feature type="compositionally biased region" description="Pro residues" evidence="1">
    <location>
        <begin position="51"/>
        <end position="62"/>
    </location>
</feature>
<feature type="compositionally biased region" description="Pro residues" evidence="1">
    <location>
        <begin position="10"/>
        <end position="44"/>
    </location>
</feature>
<reference evidence="2 3" key="1">
    <citation type="submission" date="2024-01" db="EMBL/GenBank/DDBJ databases">
        <title>Genome insights into Plantactinospora veratri sp. nov.</title>
        <authorList>
            <person name="Wang L."/>
        </authorList>
    </citation>
    <scope>NUCLEOTIDE SEQUENCE [LARGE SCALE GENOMIC DNA]</scope>
    <source>
        <strain evidence="2 3">NEAU-FHS4</strain>
    </source>
</reference>
<feature type="region of interest" description="Disordered" evidence="1">
    <location>
        <begin position="121"/>
        <end position="159"/>
    </location>
</feature>
<dbReference type="Proteomes" id="UP001339911">
    <property type="component" value="Unassembled WGS sequence"/>
</dbReference>
<proteinExistence type="predicted"/>
<keyword evidence="3" id="KW-1185">Reference proteome</keyword>
<gene>
    <name evidence="2" type="ORF">V1634_24715</name>
</gene>
<feature type="region of interest" description="Disordered" evidence="1">
    <location>
        <begin position="1"/>
        <end position="92"/>
    </location>
</feature>
<organism evidence="2 3">
    <name type="scientific">Plantactinospora veratri</name>
    <dbReference type="NCBI Taxonomy" id="1436122"/>
    <lineage>
        <taxon>Bacteria</taxon>
        <taxon>Bacillati</taxon>
        <taxon>Actinomycetota</taxon>
        <taxon>Actinomycetes</taxon>
        <taxon>Micromonosporales</taxon>
        <taxon>Micromonosporaceae</taxon>
        <taxon>Plantactinospora</taxon>
    </lineage>
</organism>
<feature type="compositionally biased region" description="Low complexity" evidence="1">
    <location>
        <begin position="144"/>
        <end position="159"/>
    </location>
</feature>
<accession>A0ABU7SJA9</accession>
<evidence type="ECO:0000313" key="3">
    <source>
        <dbReference type="Proteomes" id="UP001339911"/>
    </source>
</evidence>